<dbReference type="EMBL" id="BEZZ01048007">
    <property type="protein sequence ID" value="GCC40627.1"/>
    <property type="molecule type" value="Genomic_DNA"/>
</dbReference>
<feature type="region of interest" description="Disordered" evidence="1">
    <location>
        <begin position="1"/>
        <end position="63"/>
    </location>
</feature>
<sequence length="63" mass="6489">YPRPQVALATSNMKPGMDPRPQGKAPEQSGGEGPERSGGEGPEWSGGEGPERSGGEGPGAEWR</sequence>
<organism evidence="2 3">
    <name type="scientific">Chiloscyllium punctatum</name>
    <name type="common">Brownbanded bambooshark</name>
    <name type="synonym">Hemiscyllium punctatum</name>
    <dbReference type="NCBI Taxonomy" id="137246"/>
    <lineage>
        <taxon>Eukaryota</taxon>
        <taxon>Metazoa</taxon>
        <taxon>Chordata</taxon>
        <taxon>Craniata</taxon>
        <taxon>Vertebrata</taxon>
        <taxon>Chondrichthyes</taxon>
        <taxon>Elasmobranchii</taxon>
        <taxon>Galeomorphii</taxon>
        <taxon>Galeoidea</taxon>
        <taxon>Orectolobiformes</taxon>
        <taxon>Hemiscylliidae</taxon>
        <taxon>Chiloscyllium</taxon>
    </lineage>
</organism>
<reference evidence="2 3" key="1">
    <citation type="journal article" date="2018" name="Nat. Ecol. Evol.">
        <title>Shark genomes provide insights into elasmobranch evolution and the origin of vertebrates.</title>
        <authorList>
            <person name="Hara Y"/>
            <person name="Yamaguchi K"/>
            <person name="Onimaru K"/>
            <person name="Kadota M"/>
            <person name="Koyanagi M"/>
            <person name="Keeley SD"/>
            <person name="Tatsumi K"/>
            <person name="Tanaka K"/>
            <person name="Motone F"/>
            <person name="Kageyama Y"/>
            <person name="Nozu R"/>
            <person name="Adachi N"/>
            <person name="Nishimura O"/>
            <person name="Nakagawa R"/>
            <person name="Tanegashima C"/>
            <person name="Kiyatake I"/>
            <person name="Matsumoto R"/>
            <person name="Murakumo K"/>
            <person name="Nishida K"/>
            <person name="Terakita A"/>
            <person name="Kuratani S"/>
            <person name="Sato K"/>
            <person name="Hyodo S Kuraku.S."/>
        </authorList>
    </citation>
    <scope>NUCLEOTIDE SEQUENCE [LARGE SCALE GENOMIC DNA]</scope>
</reference>
<feature type="compositionally biased region" description="Gly residues" evidence="1">
    <location>
        <begin position="39"/>
        <end position="48"/>
    </location>
</feature>
<keyword evidence="3" id="KW-1185">Reference proteome</keyword>
<accession>A0A401TDC6</accession>
<gene>
    <name evidence="2" type="ORF">chiPu_0024878</name>
</gene>
<evidence type="ECO:0000256" key="1">
    <source>
        <dbReference type="SAM" id="MobiDB-lite"/>
    </source>
</evidence>
<feature type="non-terminal residue" evidence="2">
    <location>
        <position position="1"/>
    </location>
</feature>
<name>A0A401TDC6_CHIPU</name>
<proteinExistence type="predicted"/>
<dbReference type="Proteomes" id="UP000287033">
    <property type="component" value="Unassembled WGS sequence"/>
</dbReference>
<evidence type="ECO:0000313" key="2">
    <source>
        <dbReference type="EMBL" id="GCC40627.1"/>
    </source>
</evidence>
<evidence type="ECO:0000313" key="3">
    <source>
        <dbReference type="Proteomes" id="UP000287033"/>
    </source>
</evidence>
<comment type="caution">
    <text evidence="2">The sequence shown here is derived from an EMBL/GenBank/DDBJ whole genome shotgun (WGS) entry which is preliminary data.</text>
</comment>
<protein>
    <submittedName>
        <fullName evidence="2">Uncharacterized protein</fullName>
    </submittedName>
</protein>
<dbReference type="AlphaFoldDB" id="A0A401TDC6"/>